<dbReference type="InterPro" id="IPR055948">
    <property type="entry name" value="DUF7526"/>
</dbReference>
<gene>
    <name evidence="1" type="ORF">ACFQRB_20030</name>
</gene>
<evidence type="ECO:0000313" key="2">
    <source>
        <dbReference type="Proteomes" id="UP001596368"/>
    </source>
</evidence>
<organism evidence="1 2">
    <name type="scientific">Halobaculum litoreum</name>
    <dbReference type="NCBI Taxonomy" id="3031998"/>
    <lineage>
        <taxon>Archaea</taxon>
        <taxon>Methanobacteriati</taxon>
        <taxon>Methanobacteriota</taxon>
        <taxon>Stenosarchaea group</taxon>
        <taxon>Halobacteria</taxon>
        <taxon>Halobacteriales</taxon>
        <taxon>Haloferacaceae</taxon>
        <taxon>Halobaculum</taxon>
    </lineage>
</organism>
<sequence length="97" mass="10539">MTSELHAEVLHVVAPDEGDEEALVPELRDLAAGRYVLVCRRGGPPSVLDRLRAFVRREPIEAVTVVADEAAAEGDVVDLTVRETSLTRVYEVVADGE</sequence>
<dbReference type="AlphaFoldDB" id="A0ABD5XST1"/>
<protein>
    <submittedName>
        <fullName evidence="1">Uncharacterized protein</fullName>
    </submittedName>
</protein>
<dbReference type="Proteomes" id="UP001596368">
    <property type="component" value="Unassembled WGS sequence"/>
</dbReference>
<comment type="caution">
    <text evidence="1">The sequence shown here is derived from an EMBL/GenBank/DDBJ whole genome shotgun (WGS) entry which is preliminary data.</text>
</comment>
<dbReference type="Pfam" id="PF24370">
    <property type="entry name" value="DUF7526"/>
    <property type="match status" value="1"/>
</dbReference>
<keyword evidence="2" id="KW-1185">Reference proteome</keyword>
<proteinExistence type="predicted"/>
<dbReference type="EMBL" id="JBHSZG010000008">
    <property type="protein sequence ID" value="MFC7138143.1"/>
    <property type="molecule type" value="Genomic_DNA"/>
</dbReference>
<evidence type="ECO:0000313" key="1">
    <source>
        <dbReference type="EMBL" id="MFC7138143.1"/>
    </source>
</evidence>
<name>A0ABD5XST1_9EURY</name>
<accession>A0ABD5XST1</accession>
<reference evidence="1 2" key="1">
    <citation type="journal article" date="2019" name="Int. J. Syst. Evol. Microbiol.">
        <title>The Global Catalogue of Microorganisms (GCM) 10K type strain sequencing project: providing services to taxonomists for standard genome sequencing and annotation.</title>
        <authorList>
            <consortium name="The Broad Institute Genomics Platform"/>
            <consortium name="The Broad Institute Genome Sequencing Center for Infectious Disease"/>
            <person name="Wu L."/>
            <person name="Ma J."/>
        </authorList>
    </citation>
    <scope>NUCLEOTIDE SEQUENCE [LARGE SCALE GENOMIC DNA]</scope>
    <source>
        <strain evidence="1 2">DT92</strain>
    </source>
</reference>